<name>A0AAE0FY37_9CHLO</name>
<dbReference type="EMBL" id="LGRX02012226">
    <property type="protein sequence ID" value="KAK3267750.1"/>
    <property type="molecule type" value="Genomic_DNA"/>
</dbReference>
<evidence type="ECO:0000313" key="2">
    <source>
        <dbReference type="EMBL" id="KAK3267750.1"/>
    </source>
</evidence>
<organism evidence="2 3">
    <name type="scientific">Cymbomonas tetramitiformis</name>
    <dbReference type="NCBI Taxonomy" id="36881"/>
    <lineage>
        <taxon>Eukaryota</taxon>
        <taxon>Viridiplantae</taxon>
        <taxon>Chlorophyta</taxon>
        <taxon>Pyramimonadophyceae</taxon>
        <taxon>Pyramimonadales</taxon>
        <taxon>Pyramimonadaceae</taxon>
        <taxon>Cymbomonas</taxon>
    </lineage>
</organism>
<evidence type="ECO:0000313" key="3">
    <source>
        <dbReference type="Proteomes" id="UP001190700"/>
    </source>
</evidence>
<keyword evidence="3" id="KW-1185">Reference proteome</keyword>
<dbReference type="Proteomes" id="UP001190700">
    <property type="component" value="Unassembled WGS sequence"/>
</dbReference>
<protein>
    <submittedName>
        <fullName evidence="2">Uncharacterized protein</fullName>
    </submittedName>
</protein>
<accession>A0AAE0FY37</accession>
<comment type="caution">
    <text evidence="2">The sequence shown here is derived from an EMBL/GenBank/DDBJ whole genome shotgun (WGS) entry which is preliminary data.</text>
</comment>
<evidence type="ECO:0000256" key="1">
    <source>
        <dbReference type="SAM" id="MobiDB-lite"/>
    </source>
</evidence>
<reference evidence="2 3" key="1">
    <citation type="journal article" date="2015" name="Genome Biol. Evol.">
        <title>Comparative Genomics of a Bacterivorous Green Alga Reveals Evolutionary Causalities and Consequences of Phago-Mixotrophic Mode of Nutrition.</title>
        <authorList>
            <person name="Burns J.A."/>
            <person name="Paasch A."/>
            <person name="Narechania A."/>
            <person name="Kim E."/>
        </authorList>
    </citation>
    <scope>NUCLEOTIDE SEQUENCE [LARGE SCALE GENOMIC DNA]</scope>
    <source>
        <strain evidence="2 3">PLY_AMNH</strain>
    </source>
</reference>
<dbReference type="AlphaFoldDB" id="A0AAE0FY37"/>
<gene>
    <name evidence="2" type="ORF">CYMTET_23714</name>
</gene>
<feature type="region of interest" description="Disordered" evidence="1">
    <location>
        <begin position="55"/>
        <end position="91"/>
    </location>
</feature>
<sequence>MNERKPITAVIRNAFGKVQDKLSAAKEHLRVKPNGSTEKLDAAFDHLDLRRLPSVAEQRACASEPQNPVATHPKDPLSYQGSPEDELKESLERLQQLESKLSAKMAMVAAQAESLEEKEKLLSRTKKQMKQEVKDHALAKETFEHALQQETFARLAAEKAVALTVSS</sequence>
<proteinExistence type="predicted"/>